<evidence type="ECO:0000259" key="4">
    <source>
        <dbReference type="PROSITE" id="PS51379"/>
    </source>
</evidence>
<dbReference type="GO" id="GO:0046872">
    <property type="term" value="F:metal ion binding"/>
    <property type="evidence" value="ECO:0007669"/>
    <property type="project" value="UniProtKB-KW"/>
</dbReference>
<dbReference type="InterPro" id="IPR017896">
    <property type="entry name" value="4Fe4S_Fe-S-bd"/>
</dbReference>
<accession>A0A9X7J0U8</accession>
<evidence type="ECO:0000256" key="3">
    <source>
        <dbReference type="ARBA" id="ARBA00023014"/>
    </source>
</evidence>
<protein>
    <submittedName>
        <fullName evidence="5">4Fe-4S binding domain protein</fullName>
    </submittedName>
</protein>
<name>A0A9X7J0U8_9FIRM</name>
<dbReference type="PROSITE" id="PS51379">
    <property type="entry name" value="4FE4S_FER_2"/>
    <property type="match status" value="2"/>
</dbReference>
<evidence type="ECO:0000256" key="2">
    <source>
        <dbReference type="ARBA" id="ARBA00023004"/>
    </source>
</evidence>
<evidence type="ECO:0000313" key="5">
    <source>
        <dbReference type="EMBL" id="PRR70388.1"/>
    </source>
</evidence>
<keyword evidence="3" id="KW-0411">Iron-sulfur</keyword>
<dbReference type="InterPro" id="IPR017900">
    <property type="entry name" value="4Fe4S_Fe_S_CS"/>
</dbReference>
<dbReference type="GO" id="GO:0051536">
    <property type="term" value="F:iron-sulfur cluster binding"/>
    <property type="evidence" value="ECO:0007669"/>
    <property type="project" value="UniProtKB-KW"/>
</dbReference>
<evidence type="ECO:0000313" key="6">
    <source>
        <dbReference type="Proteomes" id="UP000239430"/>
    </source>
</evidence>
<dbReference type="SUPFAM" id="SSF54862">
    <property type="entry name" value="4Fe-4S ferredoxins"/>
    <property type="match status" value="1"/>
</dbReference>
<organism evidence="5 6">
    <name type="scientific">Neomoorella stamsii</name>
    <dbReference type="NCBI Taxonomy" id="1266720"/>
    <lineage>
        <taxon>Bacteria</taxon>
        <taxon>Bacillati</taxon>
        <taxon>Bacillota</taxon>
        <taxon>Clostridia</taxon>
        <taxon>Neomoorellales</taxon>
        <taxon>Neomoorellaceae</taxon>
        <taxon>Neomoorella</taxon>
    </lineage>
</organism>
<evidence type="ECO:0000256" key="1">
    <source>
        <dbReference type="ARBA" id="ARBA00022723"/>
    </source>
</evidence>
<keyword evidence="1" id="KW-0479">Metal-binding</keyword>
<dbReference type="Pfam" id="PF12838">
    <property type="entry name" value="Fer4_7"/>
    <property type="match status" value="1"/>
</dbReference>
<feature type="domain" description="4Fe-4S ferredoxin-type" evidence="4">
    <location>
        <begin position="38"/>
        <end position="67"/>
    </location>
</feature>
<dbReference type="PROSITE" id="PS00198">
    <property type="entry name" value="4FE4S_FER_1"/>
    <property type="match status" value="1"/>
</dbReference>
<dbReference type="RefSeq" id="WP_054935656.1">
    <property type="nucleotide sequence ID" value="NZ_PVXL01000065.1"/>
</dbReference>
<keyword evidence="6" id="KW-1185">Reference proteome</keyword>
<dbReference type="Gene3D" id="3.30.70.20">
    <property type="match status" value="1"/>
</dbReference>
<comment type="caution">
    <text evidence="5">The sequence shown here is derived from an EMBL/GenBank/DDBJ whole genome shotgun (WGS) entry which is preliminary data.</text>
</comment>
<sequence>MPPRVNLAKCDGCKAEKEPLCEQICPGDLMTLNPENQKAYCRSPRDCWDCMSCVKSCPQGAIETRLPYQIGYYQAKLIPLMGTNRITWTCIDINGKVERFSFKTRND</sequence>
<dbReference type="AlphaFoldDB" id="A0A9X7J0U8"/>
<feature type="domain" description="4Fe-4S ferredoxin-type" evidence="4">
    <location>
        <begin position="1"/>
        <end position="35"/>
    </location>
</feature>
<keyword evidence="2" id="KW-0408">Iron</keyword>
<reference evidence="5 6" key="1">
    <citation type="submission" date="2018-03" db="EMBL/GenBank/DDBJ databases">
        <title>Genome sequence of Moorella stamsii DSM 26217.</title>
        <authorList>
            <person name="Poehlein A."/>
            <person name="Daniel R."/>
        </authorList>
    </citation>
    <scope>NUCLEOTIDE SEQUENCE [LARGE SCALE GENOMIC DNA]</scope>
    <source>
        <strain evidence="6">DSM 26217</strain>
    </source>
</reference>
<proteinExistence type="predicted"/>
<gene>
    <name evidence="5" type="ORF">MOST_27800</name>
</gene>
<dbReference type="EMBL" id="PVXL01000065">
    <property type="protein sequence ID" value="PRR70388.1"/>
    <property type="molecule type" value="Genomic_DNA"/>
</dbReference>
<dbReference type="Proteomes" id="UP000239430">
    <property type="component" value="Unassembled WGS sequence"/>
</dbReference>